<dbReference type="OrthoDB" id="9776488at2"/>
<dbReference type="PIRSF" id="PIRSF038994">
    <property type="entry name" value="NagA"/>
    <property type="match status" value="1"/>
</dbReference>
<dbReference type="GO" id="GO:0046872">
    <property type="term" value="F:metal ion binding"/>
    <property type="evidence" value="ECO:0007669"/>
    <property type="project" value="UniProtKB-KW"/>
</dbReference>
<feature type="binding site" evidence="11">
    <location>
        <position position="145"/>
    </location>
    <ligand>
        <name>substrate</name>
    </ligand>
</feature>
<dbReference type="AlphaFoldDB" id="A0A2N5HIK5"/>
<dbReference type="Gene3D" id="3.20.20.140">
    <property type="entry name" value="Metal-dependent hydrolases"/>
    <property type="match status" value="1"/>
</dbReference>
<dbReference type="PANTHER" id="PTHR11113:SF14">
    <property type="entry name" value="N-ACETYLGLUCOSAMINE-6-PHOSPHATE DEACETYLASE"/>
    <property type="match status" value="1"/>
</dbReference>
<comment type="pathway">
    <text evidence="8">Amino-sugar metabolism; N-acetylneuraminate degradation; D-fructose 6-phosphate from N-acetylneuraminate: step 4/5.</text>
</comment>
<organism evidence="14 15">
    <name type="scientific">Neobacillus cucumis</name>
    <dbReference type="NCBI Taxonomy" id="1740721"/>
    <lineage>
        <taxon>Bacteria</taxon>
        <taxon>Bacillati</taxon>
        <taxon>Bacillota</taxon>
        <taxon>Bacilli</taxon>
        <taxon>Bacillales</taxon>
        <taxon>Bacillaceae</taxon>
        <taxon>Neobacillus</taxon>
    </lineage>
</organism>
<dbReference type="PANTHER" id="PTHR11113">
    <property type="entry name" value="N-ACETYLGLUCOSAMINE-6-PHOSPHATE DEACETYLASE"/>
    <property type="match status" value="1"/>
</dbReference>
<gene>
    <name evidence="14" type="primary">nagA</name>
    <name evidence="14" type="ORF">CVD27_10150</name>
</gene>
<dbReference type="Proteomes" id="UP000234950">
    <property type="component" value="Unassembled WGS sequence"/>
</dbReference>
<dbReference type="InterPro" id="IPR006680">
    <property type="entry name" value="Amidohydro-rel"/>
</dbReference>
<feature type="binding site" evidence="12">
    <location>
        <position position="221"/>
    </location>
    <ligand>
        <name>Zn(2+)</name>
        <dbReference type="ChEBI" id="CHEBI:29105"/>
    </ligand>
</feature>
<keyword evidence="5 9" id="KW-0378">Hydrolase</keyword>
<feature type="binding site" evidence="11">
    <location>
        <position position="256"/>
    </location>
    <ligand>
        <name>substrate</name>
    </ligand>
</feature>
<dbReference type="GO" id="GO:0008448">
    <property type="term" value="F:N-acetylglucosamine-6-phosphate deacetylase activity"/>
    <property type="evidence" value="ECO:0007669"/>
    <property type="project" value="UniProtKB-EC"/>
</dbReference>
<evidence type="ECO:0000256" key="11">
    <source>
        <dbReference type="PIRSR" id="PIRSR038994-2"/>
    </source>
</evidence>
<evidence type="ECO:0000256" key="6">
    <source>
        <dbReference type="ARBA" id="ARBA00023277"/>
    </source>
</evidence>
<accession>A0A2N5HIK5</accession>
<sequence>MTVQRTLIKNARVYTPDAVIERSSVVVNNEGKIEEAGVCENSSTYDRIIDAEGLLLLPGFIDIHIHGGNGYSVMDGTYEALSGVSTYHAKHGTTSFLATTTTGTREAIIKALNCAADSMEKGVPGAEIIGIHLEGPYLNLKRCGAQSKEEIRPSNLIELKEFLEAGNGQLKLATIAPEIENGMMALQFLKDNGVTVSIGHSDATFEQVKEAVKKGASQTTHHFNGMSPVHHREPGVAGAGLIMNEITPEIISDGIHVHPAIVKLLFDTKGPSNICAITDAVACAGLPEGEYGDVVMKEGQVMLKDGSSLAGSTLTMINAFKNILTFTGYSIEAILPSFTLVPARQIHMGHQKGSIEAGKDADFLLVDSELTILSTFVKGKEVYNCSGTSSSKPIKITLERVHGND</sequence>
<dbReference type="EC" id="3.5.1.25" evidence="2"/>
<evidence type="ECO:0000256" key="10">
    <source>
        <dbReference type="PIRSR" id="PIRSR038994-1"/>
    </source>
</evidence>
<name>A0A2N5HIK5_9BACI</name>
<dbReference type="SUPFAM" id="SSF51338">
    <property type="entry name" value="Composite domain of metallo-dependent hydrolases"/>
    <property type="match status" value="1"/>
</dbReference>
<evidence type="ECO:0000256" key="2">
    <source>
        <dbReference type="ARBA" id="ARBA00011899"/>
    </source>
</evidence>
<comment type="cofactor">
    <cofactor evidence="12">
        <name>a divalent metal cation</name>
        <dbReference type="ChEBI" id="CHEBI:60240"/>
    </cofactor>
    <text evidence="12">Binds 1 divalent metal cation per subunit.</text>
</comment>
<keyword evidence="4 12" id="KW-0479">Metal-binding</keyword>
<evidence type="ECO:0000313" key="14">
    <source>
        <dbReference type="EMBL" id="PLS05352.1"/>
    </source>
</evidence>
<protein>
    <recommendedName>
        <fullName evidence="3">N-acetylglucosamine-6-phosphate deacetylase</fullName>
        <ecNumber evidence="2">3.5.1.25</ecNumber>
    </recommendedName>
</protein>
<dbReference type="InterPro" id="IPR003764">
    <property type="entry name" value="GlcNAc_6-P_deAcase"/>
</dbReference>
<evidence type="ECO:0000256" key="3">
    <source>
        <dbReference type="ARBA" id="ARBA00018029"/>
    </source>
</evidence>
<dbReference type="InterPro" id="IPR011059">
    <property type="entry name" value="Metal-dep_hydrolase_composite"/>
</dbReference>
<keyword evidence="6 9" id="KW-0119">Carbohydrate metabolism</keyword>
<feature type="binding site" evidence="11">
    <location>
        <begin position="309"/>
        <end position="311"/>
    </location>
    <ligand>
        <name>substrate</name>
    </ligand>
</feature>
<dbReference type="CDD" id="cd00854">
    <property type="entry name" value="NagA"/>
    <property type="match status" value="1"/>
</dbReference>
<feature type="active site" description="Proton donor/acceptor" evidence="10">
    <location>
        <position position="279"/>
    </location>
</feature>
<dbReference type="RefSeq" id="WP_101647792.1">
    <property type="nucleotide sequence ID" value="NZ_PGVE01000041.1"/>
</dbReference>
<feature type="domain" description="Amidohydrolase-related" evidence="13">
    <location>
        <begin position="56"/>
        <end position="382"/>
    </location>
</feature>
<evidence type="ECO:0000256" key="7">
    <source>
        <dbReference type="ARBA" id="ARBA00047647"/>
    </source>
</evidence>
<feature type="binding site" evidence="11">
    <location>
        <begin position="224"/>
        <end position="225"/>
    </location>
    <ligand>
        <name>substrate</name>
    </ligand>
</feature>
<dbReference type="NCBIfam" id="TIGR00221">
    <property type="entry name" value="nagA"/>
    <property type="match status" value="1"/>
</dbReference>
<evidence type="ECO:0000256" key="8">
    <source>
        <dbReference type="ARBA" id="ARBA00060590"/>
    </source>
</evidence>
<feature type="binding site" evidence="11">
    <location>
        <position position="232"/>
    </location>
    <ligand>
        <name>substrate</name>
    </ligand>
</feature>
<dbReference type="GO" id="GO:0006046">
    <property type="term" value="P:N-acetylglucosamine catabolic process"/>
    <property type="evidence" value="ECO:0007669"/>
    <property type="project" value="TreeGrafter"/>
</dbReference>
<evidence type="ECO:0000313" key="15">
    <source>
        <dbReference type="Proteomes" id="UP000234950"/>
    </source>
</evidence>
<evidence type="ECO:0000256" key="4">
    <source>
        <dbReference type="ARBA" id="ARBA00022723"/>
    </source>
</evidence>
<dbReference type="EMBL" id="PGVE01000041">
    <property type="protein sequence ID" value="PLS05352.1"/>
    <property type="molecule type" value="Genomic_DNA"/>
</dbReference>
<proteinExistence type="inferred from homology"/>
<evidence type="ECO:0000256" key="12">
    <source>
        <dbReference type="PIRSR" id="PIRSR038994-3"/>
    </source>
</evidence>
<evidence type="ECO:0000256" key="9">
    <source>
        <dbReference type="PIRNR" id="PIRNR038994"/>
    </source>
</evidence>
<comment type="similarity">
    <text evidence="1 9">Belongs to the metallo-dependent hydrolases superfamily. NagA family.</text>
</comment>
<evidence type="ECO:0000256" key="1">
    <source>
        <dbReference type="ARBA" id="ARBA00010716"/>
    </source>
</evidence>
<dbReference type="Gene3D" id="2.30.40.10">
    <property type="entry name" value="Urease, subunit C, domain 1"/>
    <property type="match status" value="1"/>
</dbReference>
<comment type="catalytic activity">
    <reaction evidence="7">
        <text>N-acetyl-D-glucosamine 6-phosphate + H2O = D-glucosamine 6-phosphate + acetate</text>
        <dbReference type="Rhea" id="RHEA:22936"/>
        <dbReference type="ChEBI" id="CHEBI:15377"/>
        <dbReference type="ChEBI" id="CHEBI:30089"/>
        <dbReference type="ChEBI" id="CHEBI:57513"/>
        <dbReference type="ChEBI" id="CHEBI:58725"/>
        <dbReference type="EC" id="3.5.1.25"/>
    </reaction>
</comment>
<dbReference type="FunFam" id="3.20.20.140:FF:000004">
    <property type="entry name" value="N-acetylglucosamine-6-phosphate deacetylase"/>
    <property type="match status" value="1"/>
</dbReference>
<evidence type="ECO:0000256" key="5">
    <source>
        <dbReference type="ARBA" id="ARBA00022801"/>
    </source>
</evidence>
<feature type="binding site" evidence="12">
    <location>
        <position position="134"/>
    </location>
    <ligand>
        <name>Zn(2+)</name>
        <dbReference type="ChEBI" id="CHEBI:29105"/>
    </ligand>
</feature>
<reference evidence="14 15" key="1">
    <citation type="submission" date="2017-11" db="EMBL/GenBank/DDBJ databases">
        <title>Comparitive Functional Genomics of Dry Heat Resistant strains isolated from the Viking Spacecraft.</title>
        <authorList>
            <person name="Seuylemezian A."/>
            <person name="Cooper K."/>
            <person name="Vaishampayan P."/>
        </authorList>
    </citation>
    <scope>NUCLEOTIDE SEQUENCE [LARGE SCALE GENOMIC DNA]</scope>
    <source>
        <strain evidence="14 15">V32-6</strain>
    </source>
</reference>
<dbReference type="InterPro" id="IPR032466">
    <property type="entry name" value="Metal_Hydrolase"/>
</dbReference>
<dbReference type="SUPFAM" id="SSF51556">
    <property type="entry name" value="Metallo-dependent hydrolases"/>
    <property type="match status" value="1"/>
</dbReference>
<comment type="caution">
    <text evidence="14">The sequence shown here is derived from an EMBL/GenBank/DDBJ whole genome shotgun (WGS) entry which is preliminary data.</text>
</comment>
<feature type="binding site" evidence="12">
    <location>
        <position position="200"/>
    </location>
    <ligand>
        <name>Zn(2+)</name>
        <dbReference type="ChEBI" id="CHEBI:29105"/>
    </ligand>
</feature>
<evidence type="ECO:0000259" key="13">
    <source>
        <dbReference type="Pfam" id="PF01979"/>
    </source>
</evidence>
<dbReference type="Pfam" id="PF01979">
    <property type="entry name" value="Amidohydro_1"/>
    <property type="match status" value="1"/>
</dbReference>
<keyword evidence="15" id="KW-1185">Reference proteome</keyword>